<keyword evidence="2" id="KW-1185">Reference proteome</keyword>
<dbReference type="EMBL" id="MU167467">
    <property type="protein sequence ID" value="KAG0140193.1"/>
    <property type="molecule type" value="Genomic_DNA"/>
</dbReference>
<dbReference type="Proteomes" id="UP000886653">
    <property type="component" value="Unassembled WGS sequence"/>
</dbReference>
<evidence type="ECO:0000313" key="1">
    <source>
        <dbReference type="EMBL" id="KAG0140193.1"/>
    </source>
</evidence>
<name>A0A9P6NA27_9BASI</name>
<gene>
    <name evidence="1" type="ORF">CROQUDRAFT_21611</name>
</gene>
<feature type="non-terminal residue" evidence="1">
    <location>
        <position position="1"/>
    </location>
</feature>
<dbReference type="PANTHER" id="PTHR31912:SF34">
    <property type="entry name" value="NOTOCHORD-RELATED PROTEIN"/>
    <property type="match status" value="1"/>
</dbReference>
<sequence>WSNKPKFHMLLHLVKAIDRFGPSSLCATEKFESFNGAVRTASVHSNHQSPGRDIATTFNNIRLLQMILSG</sequence>
<organism evidence="1 2">
    <name type="scientific">Cronartium quercuum f. sp. fusiforme G11</name>
    <dbReference type="NCBI Taxonomy" id="708437"/>
    <lineage>
        <taxon>Eukaryota</taxon>
        <taxon>Fungi</taxon>
        <taxon>Dikarya</taxon>
        <taxon>Basidiomycota</taxon>
        <taxon>Pucciniomycotina</taxon>
        <taxon>Pucciniomycetes</taxon>
        <taxon>Pucciniales</taxon>
        <taxon>Coleosporiaceae</taxon>
        <taxon>Cronartium</taxon>
    </lineage>
</organism>
<reference evidence="1" key="1">
    <citation type="submission" date="2013-11" db="EMBL/GenBank/DDBJ databases">
        <title>Genome sequence of the fusiform rust pathogen reveals effectors for host alternation and coevolution with pine.</title>
        <authorList>
            <consortium name="DOE Joint Genome Institute"/>
            <person name="Smith K."/>
            <person name="Pendleton A."/>
            <person name="Kubisiak T."/>
            <person name="Anderson C."/>
            <person name="Salamov A."/>
            <person name="Aerts A."/>
            <person name="Riley R."/>
            <person name="Clum A."/>
            <person name="Lindquist E."/>
            <person name="Ence D."/>
            <person name="Campbell M."/>
            <person name="Kronenberg Z."/>
            <person name="Feau N."/>
            <person name="Dhillon B."/>
            <person name="Hamelin R."/>
            <person name="Burleigh J."/>
            <person name="Smith J."/>
            <person name="Yandell M."/>
            <person name="Nelson C."/>
            <person name="Grigoriev I."/>
            <person name="Davis J."/>
        </authorList>
    </citation>
    <scope>NUCLEOTIDE SEQUENCE</scope>
    <source>
        <strain evidence="1">G11</strain>
    </source>
</reference>
<comment type="caution">
    <text evidence="1">The sequence shown here is derived from an EMBL/GenBank/DDBJ whole genome shotgun (WGS) entry which is preliminary data.</text>
</comment>
<dbReference type="PANTHER" id="PTHR31912">
    <property type="entry name" value="IP13529P"/>
    <property type="match status" value="1"/>
</dbReference>
<feature type="non-terminal residue" evidence="1">
    <location>
        <position position="70"/>
    </location>
</feature>
<proteinExistence type="predicted"/>
<dbReference type="AlphaFoldDB" id="A0A9P6NA27"/>
<dbReference type="OrthoDB" id="2506053at2759"/>
<protein>
    <submittedName>
        <fullName evidence="1">Uncharacterized protein</fullName>
    </submittedName>
</protein>
<accession>A0A9P6NA27</accession>
<evidence type="ECO:0000313" key="2">
    <source>
        <dbReference type="Proteomes" id="UP000886653"/>
    </source>
</evidence>